<comment type="caution">
    <text evidence="3">The sequence shown here is derived from an EMBL/GenBank/DDBJ whole genome shotgun (WGS) entry which is preliminary data.</text>
</comment>
<dbReference type="Proteomes" id="UP000019335">
    <property type="component" value="Chromosome 1"/>
</dbReference>
<organism evidence="3 4">
    <name type="scientific">Nannochloropsis gaditana</name>
    <dbReference type="NCBI Taxonomy" id="72520"/>
    <lineage>
        <taxon>Eukaryota</taxon>
        <taxon>Sar</taxon>
        <taxon>Stramenopiles</taxon>
        <taxon>Ochrophyta</taxon>
        <taxon>Eustigmatophyceae</taxon>
        <taxon>Eustigmatales</taxon>
        <taxon>Monodopsidaceae</taxon>
        <taxon>Nannochloropsis</taxon>
    </lineage>
</organism>
<feature type="transmembrane region" description="Helical" evidence="1">
    <location>
        <begin position="184"/>
        <end position="205"/>
    </location>
</feature>
<gene>
    <name evidence="3" type="ORF">Naga_100193g8</name>
</gene>
<keyword evidence="1" id="KW-1133">Transmembrane helix</keyword>
<dbReference type="OrthoDB" id="58570at2759"/>
<feature type="transmembrane region" description="Helical" evidence="1">
    <location>
        <begin position="20"/>
        <end position="40"/>
    </location>
</feature>
<feature type="transmembrane region" description="Helical" evidence="1">
    <location>
        <begin position="238"/>
        <end position="258"/>
    </location>
</feature>
<feature type="transmembrane region" description="Helical" evidence="1">
    <location>
        <begin position="158"/>
        <end position="178"/>
    </location>
</feature>
<dbReference type="InterPro" id="IPR002921">
    <property type="entry name" value="Fungal_lipase-type"/>
</dbReference>
<dbReference type="Gene3D" id="3.40.50.1820">
    <property type="entry name" value="alpha/beta hydrolase"/>
    <property type="match status" value="1"/>
</dbReference>
<evidence type="ECO:0000313" key="4">
    <source>
        <dbReference type="Proteomes" id="UP000019335"/>
    </source>
</evidence>
<dbReference type="Pfam" id="PF01764">
    <property type="entry name" value="Lipase_3"/>
    <property type="match status" value="1"/>
</dbReference>
<evidence type="ECO:0000259" key="2">
    <source>
        <dbReference type="Pfam" id="PF01764"/>
    </source>
</evidence>
<keyword evidence="1" id="KW-0812">Transmembrane</keyword>
<feature type="transmembrane region" description="Helical" evidence="1">
    <location>
        <begin position="61"/>
        <end position="82"/>
    </location>
</feature>
<feature type="transmembrane region" description="Helical" evidence="1">
    <location>
        <begin position="310"/>
        <end position="331"/>
    </location>
</feature>
<sequence length="750" mass="84150">MSGPESSAAIEPLRQLGIMPALIAGWSAFPAFMLLLTSQLNHLYTQFAPFLLSIEMEPQNLSSFLIITFRVLLLLFCCRNMIAFSWDVFVDSVRQYPTMNPLLFRNSQKAARALGCGSFPARLMVLLHLTSAISLICALRLARRFKVINTENFNEQRIFLRFTFNLILKTLYFINVFPNYQLNVLKSFFSVYVSFSDVLLVSWILRSDIGCLTNNPGIQKAYPWGEANEEYQRQILTLNFLLLVIVNVLPFCLFSILMCRKGVKVLEEPQDWTVVMRSIRFGVALWIDLKSNIGRALRWLVQPYRGQASLIEMVTSFILPVCGVLFIFLMVEAPRRATIWTCLRLAIGIHFNILYKYQVQATRWGRRGSFFQHGIDVVIFLPLASILAVAVLKAWGRRYDFTRALKLPGQQNRPASFFRVAGGAQCVKISSIMGTLELSRTNVRDEVEACAVSAFRASHPSYTFCNTSIGGASLLDYSLISLLSYLDKDSSDFHALFDPMAATDDWELEHEDAWGPATQDTSQNDDTAMVAVTGIPRARVLQLFSPSRNLSVIAVAGTNPLRPYDIFQDVLLFHRAFTFELASQFSPPLKWIPQKWKSFILSLSSLPLHLLGSTNPYWYYHHTLIEEVKAQQRRKGIGRVVLTGHSLGGAIAQIVAAGAHVPVVSISSPGVSLLLSSLGIDPEPLKYLSVNVVHENDVLPMLDKLMGTVFILGCGSANPFRCHQPGQTICELLSHCKGSSAFIQCRLYQA</sequence>
<dbReference type="InterPro" id="IPR029058">
    <property type="entry name" value="AB_hydrolase_fold"/>
</dbReference>
<dbReference type="SUPFAM" id="SSF53474">
    <property type="entry name" value="alpha/beta-Hydrolases"/>
    <property type="match status" value="1"/>
</dbReference>
<keyword evidence="1" id="KW-0472">Membrane</keyword>
<reference evidence="3 4" key="1">
    <citation type="journal article" date="2014" name="Mol. Plant">
        <title>Chromosome Scale Genome Assembly and Transcriptome Profiling of Nannochloropsis gaditana in Nitrogen Depletion.</title>
        <authorList>
            <person name="Corteggiani Carpinelli E."/>
            <person name="Telatin A."/>
            <person name="Vitulo N."/>
            <person name="Forcato C."/>
            <person name="D'Angelo M."/>
            <person name="Schiavon R."/>
            <person name="Vezzi A."/>
            <person name="Giacometti G.M."/>
            <person name="Morosinotto T."/>
            <person name="Valle G."/>
        </authorList>
    </citation>
    <scope>NUCLEOTIDE SEQUENCE [LARGE SCALE GENOMIC DNA]</scope>
    <source>
        <strain evidence="3 4">B-31</strain>
    </source>
</reference>
<feature type="domain" description="Fungal lipase-type" evidence="2">
    <location>
        <begin position="625"/>
        <end position="701"/>
    </location>
</feature>
<dbReference type="GO" id="GO:0006629">
    <property type="term" value="P:lipid metabolic process"/>
    <property type="evidence" value="ECO:0007669"/>
    <property type="project" value="InterPro"/>
</dbReference>
<name>W7UAW9_9STRA</name>
<feature type="transmembrane region" description="Helical" evidence="1">
    <location>
        <begin position="123"/>
        <end position="142"/>
    </location>
</feature>
<keyword evidence="4" id="KW-1185">Reference proteome</keyword>
<accession>W7UAW9</accession>
<feature type="transmembrane region" description="Helical" evidence="1">
    <location>
        <begin position="375"/>
        <end position="396"/>
    </location>
</feature>
<evidence type="ECO:0000256" key="1">
    <source>
        <dbReference type="SAM" id="Phobius"/>
    </source>
</evidence>
<proteinExistence type="predicted"/>
<evidence type="ECO:0000313" key="3">
    <source>
        <dbReference type="EMBL" id="EWM30099.1"/>
    </source>
</evidence>
<dbReference type="AlphaFoldDB" id="W7UAW9"/>
<protein>
    <recommendedName>
        <fullName evidence="2">Fungal lipase-type domain-containing protein</fullName>
    </recommendedName>
</protein>
<dbReference type="EMBL" id="AZIL01000055">
    <property type="protein sequence ID" value="EWM30099.1"/>
    <property type="molecule type" value="Genomic_DNA"/>
</dbReference>